<feature type="transmembrane region" description="Helical" evidence="1">
    <location>
        <begin position="158"/>
        <end position="176"/>
    </location>
</feature>
<dbReference type="Proteomes" id="UP001596174">
    <property type="component" value="Unassembled WGS sequence"/>
</dbReference>
<keyword evidence="1" id="KW-1133">Transmembrane helix</keyword>
<reference evidence="3" key="1">
    <citation type="journal article" date="2019" name="Int. J. Syst. Evol. Microbiol.">
        <title>The Global Catalogue of Microorganisms (GCM) 10K type strain sequencing project: providing services to taxonomists for standard genome sequencing and annotation.</title>
        <authorList>
            <consortium name="The Broad Institute Genomics Platform"/>
            <consortium name="The Broad Institute Genome Sequencing Center for Infectious Disease"/>
            <person name="Wu L."/>
            <person name="Ma J."/>
        </authorList>
    </citation>
    <scope>NUCLEOTIDE SEQUENCE [LARGE SCALE GENOMIC DNA]</scope>
    <source>
        <strain evidence="3">JCM 4816</strain>
    </source>
</reference>
<evidence type="ECO:0000313" key="2">
    <source>
        <dbReference type="EMBL" id="MFC5906802.1"/>
    </source>
</evidence>
<sequence>MALDESEYGTITLTRARGGYRDALRRYRVLLDGAQVGLISRGRSLCFQVPPGDHQLQLRIDWCASPSVTAEVGPGQAVHYSCAPGGDPAQGLDGSVLGLASYIELRRVPAEAVVLSATLPAKLRLHLALTFVAFLSLLVFPAALIWRATGIAPHGADVAAAASMACFLVSCVLRRASRPH</sequence>
<accession>A0ABW1FZW4</accession>
<dbReference type="EMBL" id="JBHSQJ010000019">
    <property type="protein sequence ID" value="MFC5906802.1"/>
    <property type="molecule type" value="Genomic_DNA"/>
</dbReference>
<evidence type="ECO:0000313" key="3">
    <source>
        <dbReference type="Proteomes" id="UP001596174"/>
    </source>
</evidence>
<keyword evidence="3" id="KW-1185">Reference proteome</keyword>
<feature type="transmembrane region" description="Helical" evidence="1">
    <location>
        <begin position="125"/>
        <end position="146"/>
    </location>
</feature>
<organism evidence="2 3">
    <name type="scientific">Streptacidiphilus monticola</name>
    <dbReference type="NCBI Taxonomy" id="2161674"/>
    <lineage>
        <taxon>Bacteria</taxon>
        <taxon>Bacillati</taxon>
        <taxon>Actinomycetota</taxon>
        <taxon>Actinomycetes</taxon>
        <taxon>Kitasatosporales</taxon>
        <taxon>Streptomycetaceae</taxon>
        <taxon>Streptacidiphilus</taxon>
    </lineage>
</organism>
<evidence type="ECO:0008006" key="4">
    <source>
        <dbReference type="Google" id="ProtNLM"/>
    </source>
</evidence>
<keyword evidence="1" id="KW-0812">Transmembrane</keyword>
<name>A0ABW1FZW4_9ACTN</name>
<proteinExistence type="predicted"/>
<dbReference type="RefSeq" id="WP_380580574.1">
    <property type="nucleotide sequence ID" value="NZ_JBHSQJ010000019.1"/>
</dbReference>
<comment type="caution">
    <text evidence="2">The sequence shown here is derived from an EMBL/GenBank/DDBJ whole genome shotgun (WGS) entry which is preliminary data.</text>
</comment>
<keyword evidence="1" id="KW-0472">Membrane</keyword>
<gene>
    <name evidence="2" type="ORF">ACFP3V_06195</name>
</gene>
<protein>
    <recommendedName>
        <fullName evidence="4">DUF2846 domain-containing protein</fullName>
    </recommendedName>
</protein>
<evidence type="ECO:0000256" key="1">
    <source>
        <dbReference type="SAM" id="Phobius"/>
    </source>
</evidence>